<dbReference type="Gene3D" id="2.40.30.170">
    <property type="match status" value="1"/>
</dbReference>
<evidence type="ECO:0000259" key="2">
    <source>
        <dbReference type="Pfam" id="PF25973"/>
    </source>
</evidence>
<dbReference type="GO" id="GO:1990281">
    <property type="term" value="C:efflux pump complex"/>
    <property type="evidence" value="ECO:0007669"/>
    <property type="project" value="TreeGrafter"/>
</dbReference>
<evidence type="ECO:0000313" key="4">
    <source>
        <dbReference type="Proteomes" id="UP000201169"/>
    </source>
</evidence>
<proteinExistence type="predicted"/>
<accession>A0A222MYQ0</accession>
<reference evidence="3 4" key="1">
    <citation type="submission" date="2017-07" db="EMBL/GenBank/DDBJ databases">
        <title>Analysis of two Campylobacter avium genomes and identification of a novel hippuricase gene.</title>
        <authorList>
            <person name="Miller W.G."/>
            <person name="Chapman M.H."/>
            <person name="Yee E."/>
            <person name="Revez J."/>
            <person name="Bono J.L."/>
            <person name="Rossi M."/>
        </authorList>
    </citation>
    <scope>NUCLEOTIDE SEQUENCE [LARGE SCALE GENOMIC DNA]</scope>
    <source>
        <strain evidence="3 4">LMG 24591</strain>
    </source>
</reference>
<name>A0A222MYQ0_9BACT</name>
<dbReference type="Gene3D" id="1.10.287.470">
    <property type="entry name" value="Helix hairpin bin"/>
    <property type="match status" value="1"/>
</dbReference>
<gene>
    <name evidence="3" type="primary">cmeE</name>
    <name evidence="3" type="ORF">CAV_1232</name>
</gene>
<sequence>MRFFIFTFMFISCLKAEEVYAYFDVYAMNQSFLAMETAGVVKQIFVKPSQLVKKGDVLLELENSSEKIALQLAKNDYELALTELNNSKSKLSKFSKVKDVLDSQSFEDMQGAFEEARLKAKKAELNIKRYEDALEKKTLKAPYDAIVANKFINVGEGVSPTSQKLFEIFSYPQVKLLLSFDEKYKDKVKIGQTYRYKVANEEKEAKIDLIYPSIDVKNRKIYAEAYTTGLTVGLFGEGSIIIK</sequence>
<dbReference type="InterPro" id="IPR058647">
    <property type="entry name" value="BSH_CzcB-like"/>
</dbReference>
<evidence type="ECO:0000313" key="3">
    <source>
        <dbReference type="EMBL" id="ASQ30858.1"/>
    </source>
</evidence>
<protein>
    <submittedName>
        <fullName evidence="3">Multidrug efflux system CmeDEF, membrane fusion component CmeE</fullName>
    </submittedName>
</protein>
<dbReference type="AlphaFoldDB" id="A0A222MYQ0"/>
<dbReference type="Proteomes" id="UP000201169">
    <property type="component" value="Chromosome"/>
</dbReference>
<keyword evidence="4" id="KW-1185">Reference proteome</keyword>
<dbReference type="GO" id="GO:0015562">
    <property type="term" value="F:efflux transmembrane transporter activity"/>
    <property type="evidence" value="ECO:0007669"/>
    <property type="project" value="TreeGrafter"/>
</dbReference>
<keyword evidence="1" id="KW-0175">Coiled coil</keyword>
<dbReference type="SUPFAM" id="SSF111369">
    <property type="entry name" value="HlyD-like secretion proteins"/>
    <property type="match status" value="1"/>
</dbReference>
<dbReference type="KEGG" id="cavi:CAV_1232"/>
<dbReference type="PANTHER" id="PTHR30469">
    <property type="entry name" value="MULTIDRUG RESISTANCE PROTEIN MDTA"/>
    <property type="match status" value="1"/>
</dbReference>
<dbReference type="Pfam" id="PF25973">
    <property type="entry name" value="BSH_CzcB"/>
    <property type="match status" value="1"/>
</dbReference>
<feature type="coiled-coil region" evidence="1">
    <location>
        <begin position="70"/>
        <end position="140"/>
    </location>
</feature>
<organism evidence="3 4">
    <name type="scientific">Campylobacter avium LMG 24591</name>
    <dbReference type="NCBI Taxonomy" id="522484"/>
    <lineage>
        <taxon>Bacteria</taxon>
        <taxon>Pseudomonadati</taxon>
        <taxon>Campylobacterota</taxon>
        <taxon>Epsilonproteobacteria</taxon>
        <taxon>Campylobacterales</taxon>
        <taxon>Campylobacteraceae</taxon>
        <taxon>Campylobacter</taxon>
    </lineage>
</organism>
<dbReference type="Gene3D" id="2.40.50.100">
    <property type="match status" value="1"/>
</dbReference>
<dbReference type="EMBL" id="CP022347">
    <property type="protein sequence ID" value="ASQ30858.1"/>
    <property type="molecule type" value="Genomic_DNA"/>
</dbReference>
<feature type="domain" description="CzcB-like barrel-sandwich hybrid" evidence="2">
    <location>
        <begin position="36"/>
        <end position="163"/>
    </location>
</feature>
<evidence type="ECO:0000256" key="1">
    <source>
        <dbReference type="SAM" id="Coils"/>
    </source>
</evidence>
<dbReference type="RefSeq" id="WP_390088921.1">
    <property type="nucleotide sequence ID" value="NZ_CP022347.1"/>
</dbReference>